<evidence type="ECO:0000256" key="1">
    <source>
        <dbReference type="SAM" id="Phobius"/>
    </source>
</evidence>
<evidence type="ECO:0000313" key="3">
    <source>
        <dbReference type="Proteomes" id="UP000181997"/>
    </source>
</evidence>
<keyword evidence="1" id="KW-0812">Transmembrane</keyword>
<dbReference type="AlphaFoldDB" id="A0A0V8HKP9"/>
<keyword evidence="3" id="KW-1185">Reference proteome</keyword>
<organism evidence="2 3">
    <name type="scientific">[Bacillus] enclensis</name>
    <dbReference type="NCBI Taxonomy" id="1402860"/>
    <lineage>
        <taxon>Bacteria</taxon>
        <taxon>Bacillati</taxon>
        <taxon>Bacillota</taxon>
        <taxon>Bacilli</taxon>
        <taxon>Bacillales</taxon>
        <taxon>Bacillaceae</taxon>
        <taxon>Rossellomorea</taxon>
    </lineage>
</organism>
<accession>A0A0V8HKP9</accession>
<evidence type="ECO:0000313" key="2">
    <source>
        <dbReference type="EMBL" id="SCB79118.1"/>
    </source>
</evidence>
<dbReference type="OrthoDB" id="9938539at2"/>
<sequence length="67" mass="7990">MMDPKQNQKLRKVQSIYRKKKYRRRTGSEENRTWTLVVGISVLIMFFFLIMSVLFDIGVSLPSFFGR</sequence>
<dbReference type="EMBL" id="FMAU01000001">
    <property type="protein sequence ID" value="SCB79118.1"/>
    <property type="molecule type" value="Genomic_DNA"/>
</dbReference>
<name>A0A0V8HKP9_9BACI</name>
<reference evidence="3" key="1">
    <citation type="submission" date="2016-08" db="EMBL/GenBank/DDBJ databases">
        <authorList>
            <person name="Varghese N."/>
            <person name="Submissions Spin"/>
        </authorList>
    </citation>
    <scope>NUCLEOTIDE SEQUENCE [LARGE SCALE GENOMIC DNA]</scope>
    <source>
        <strain evidence="3">SGD-1123</strain>
    </source>
</reference>
<gene>
    <name evidence="2" type="ORF">GA0061094_0519</name>
</gene>
<dbReference type="Proteomes" id="UP000181997">
    <property type="component" value="Unassembled WGS sequence"/>
</dbReference>
<proteinExistence type="predicted"/>
<dbReference type="RefSeq" id="WP_058297404.1">
    <property type="nucleotide sequence ID" value="NZ_FMAU01000001.1"/>
</dbReference>
<protein>
    <submittedName>
        <fullName evidence="2">Uncharacterized protein</fullName>
    </submittedName>
</protein>
<keyword evidence="1" id="KW-1133">Transmembrane helix</keyword>
<keyword evidence="1" id="KW-0472">Membrane</keyword>
<feature type="transmembrane region" description="Helical" evidence="1">
    <location>
        <begin position="33"/>
        <end position="55"/>
    </location>
</feature>